<evidence type="ECO:0000313" key="3">
    <source>
        <dbReference type="EMBL" id="MBH9553935.1"/>
    </source>
</evidence>
<dbReference type="CDD" id="cd00118">
    <property type="entry name" value="LysM"/>
    <property type="match status" value="1"/>
</dbReference>
<accession>A0A931IZL9</accession>
<proteinExistence type="predicted"/>
<dbReference type="PANTHER" id="PTHR34700">
    <property type="entry name" value="POTASSIUM BINDING PROTEIN KBP"/>
    <property type="match status" value="1"/>
</dbReference>
<dbReference type="PROSITE" id="PS51782">
    <property type="entry name" value="LYSM"/>
    <property type="match status" value="1"/>
</dbReference>
<dbReference type="Gene3D" id="3.10.350.10">
    <property type="entry name" value="LysM domain"/>
    <property type="match status" value="1"/>
</dbReference>
<dbReference type="RefSeq" id="WP_198101556.1">
    <property type="nucleotide sequence ID" value="NZ_JAEDAL010000008.1"/>
</dbReference>
<dbReference type="InterPro" id="IPR052196">
    <property type="entry name" value="Bact_Kbp"/>
</dbReference>
<dbReference type="PANTHER" id="PTHR34700:SF4">
    <property type="entry name" value="PHAGE-LIKE ELEMENT PBSX PROTEIN XKDP"/>
    <property type="match status" value="1"/>
</dbReference>
<keyword evidence="1" id="KW-0732">Signal</keyword>
<keyword evidence="4" id="KW-1185">Reference proteome</keyword>
<feature type="signal peptide" evidence="1">
    <location>
        <begin position="1"/>
        <end position="23"/>
    </location>
</feature>
<organism evidence="3 4">
    <name type="scientific">Inhella gelatinilytica</name>
    <dbReference type="NCBI Taxonomy" id="2795030"/>
    <lineage>
        <taxon>Bacteria</taxon>
        <taxon>Pseudomonadati</taxon>
        <taxon>Pseudomonadota</taxon>
        <taxon>Betaproteobacteria</taxon>
        <taxon>Burkholderiales</taxon>
        <taxon>Sphaerotilaceae</taxon>
        <taxon>Inhella</taxon>
    </lineage>
</organism>
<feature type="domain" description="LysM" evidence="2">
    <location>
        <begin position="55"/>
        <end position="104"/>
    </location>
</feature>
<dbReference type="EMBL" id="JAEDAL010000008">
    <property type="protein sequence ID" value="MBH9553935.1"/>
    <property type="molecule type" value="Genomic_DNA"/>
</dbReference>
<dbReference type="SMART" id="SM00257">
    <property type="entry name" value="LysM"/>
    <property type="match status" value="1"/>
</dbReference>
<evidence type="ECO:0000259" key="2">
    <source>
        <dbReference type="PROSITE" id="PS51782"/>
    </source>
</evidence>
<dbReference type="AlphaFoldDB" id="A0A931IZL9"/>
<dbReference type="Pfam" id="PF01476">
    <property type="entry name" value="LysM"/>
    <property type="match status" value="1"/>
</dbReference>
<comment type="caution">
    <text evidence="3">The sequence shown here is derived from an EMBL/GenBank/DDBJ whole genome shotgun (WGS) entry which is preliminary data.</text>
</comment>
<reference evidence="3" key="1">
    <citation type="submission" date="2020-12" db="EMBL/GenBank/DDBJ databases">
        <title>The genome sequence of Inhella sp. 4Y17.</title>
        <authorList>
            <person name="Liu Y."/>
        </authorList>
    </citation>
    <scope>NUCLEOTIDE SEQUENCE</scope>
    <source>
        <strain evidence="3">4Y10</strain>
    </source>
</reference>
<dbReference type="Proteomes" id="UP000620139">
    <property type="component" value="Unassembled WGS sequence"/>
</dbReference>
<feature type="chain" id="PRO_5037174216" evidence="1">
    <location>
        <begin position="24"/>
        <end position="380"/>
    </location>
</feature>
<protein>
    <submittedName>
        <fullName evidence="3">LysM peptidoglycan-binding domain-containing protein</fullName>
    </submittedName>
</protein>
<name>A0A931IZL9_9BURK</name>
<gene>
    <name evidence="3" type="ORF">I7X43_13890</name>
</gene>
<evidence type="ECO:0000256" key="1">
    <source>
        <dbReference type="SAM" id="SignalP"/>
    </source>
</evidence>
<sequence>MKYRQKTWIASALLGTLAQTALAASYPVTTEQQSRAEQVAQKGVALADLAPNAPERHVVKAGDTLWGISSLFLTSPWRWPELWGMNKTQIANPHLIYPGQTLVLVRQDGRALLQVDGAAAPSGDERLAPRVRIADLPDNAIAAIPQHLIEPFLNEAVVLDGDEFAAAPRVVATQEGRVMVSQGETAYVRGLQSKADTYRLFRSGKPLRDPDTGTVLGYESAFVGTADVTRPAGQAQVDGSTLEVPATIRIRHIRQEVGVGDRLAPLPARQYSRYVPHHPDKRLDGRIISVYGDAITAGQNQIVALNRGSADGLSRGHVLSLWRAGRVVKDRTDERNDNLRLPDEAHGTLFVFQTFKRVAYALVISVQEPVSAGDRFSSPQ</sequence>
<dbReference type="InterPro" id="IPR018392">
    <property type="entry name" value="LysM"/>
</dbReference>
<evidence type="ECO:0000313" key="4">
    <source>
        <dbReference type="Proteomes" id="UP000620139"/>
    </source>
</evidence>
<dbReference type="InterPro" id="IPR036779">
    <property type="entry name" value="LysM_dom_sf"/>
</dbReference>
<dbReference type="SUPFAM" id="SSF54106">
    <property type="entry name" value="LysM domain"/>
    <property type="match status" value="1"/>
</dbReference>